<dbReference type="Proteomes" id="UP000006038">
    <property type="component" value="Unassembled WGS sequence"/>
</dbReference>
<dbReference type="HOGENOM" id="CLU_2999701_0_0_1"/>
<sequence length="57" mass="6318">MFWDGEEPFVAVEQMGDRVYPCSCECNDKSHACVTRSLISKYLTGTPAWSLISAPCS</sequence>
<keyword evidence="2" id="KW-1185">Reference proteome</keyword>
<proteinExistence type="predicted"/>
<dbReference type="EnsemblPlants" id="OB0128G10030.1">
    <property type="protein sequence ID" value="OB0128G10030.1"/>
    <property type="gene ID" value="OB0128G10030"/>
</dbReference>
<dbReference type="Gramene" id="OB0128G10030.1">
    <property type="protein sequence ID" value="OB0128G10030.1"/>
    <property type="gene ID" value="OB0128G10030"/>
</dbReference>
<evidence type="ECO:0000313" key="2">
    <source>
        <dbReference type="Proteomes" id="UP000006038"/>
    </source>
</evidence>
<protein>
    <submittedName>
        <fullName evidence="1">Uncharacterized protein</fullName>
    </submittedName>
</protein>
<name>J3KV89_ORYBR</name>
<organism evidence="1">
    <name type="scientific">Oryza brachyantha</name>
    <name type="common">malo sina</name>
    <dbReference type="NCBI Taxonomy" id="4533"/>
    <lineage>
        <taxon>Eukaryota</taxon>
        <taxon>Viridiplantae</taxon>
        <taxon>Streptophyta</taxon>
        <taxon>Embryophyta</taxon>
        <taxon>Tracheophyta</taxon>
        <taxon>Spermatophyta</taxon>
        <taxon>Magnoliopsida</taxon>
        <taxon>Liliopsida</taxon>
        <taxon>Poales</taxon>
        <taxon>Poaceae</taxon>
        <taxon>BOP clade</taxon>
        <taxon>Oryzoideae</taxon>
        <taxon>Oryzeae</taxon>
        <taxon>Oryzinae</taxon>
        <taxon>Oryza</taxon>
    </lineage>
</organism>
<evidence type="ECO:0000313" key="1">
    <source>
        <dbReference type="EnsemblPlants" id="OB0128G10030.1"/>
    </source>
</evidence>
<reference evidence="1" key="1">
    <citation type="submission" date="2015-06" db="UniProtKB">
        <authorList>
            <consortium name="EnsemblPlants"/>
        </authorList>
    </citation>
    <scope>IDENTIFICATION</scope>
</reference>
<dbReference type="AlphaFoldDB" id="J3KV89"/>
<accession>J3KV89</accession>